<name>A0A099YWM6_TINGU</name>
<dbReference type="AlphaFoldDB" id="A0A099YWM6"/>
<dbReference type="Proteomes" id="UP000053641">
    <property type="component" value="Unassembled WGS sequence"/>
</dbReference>
<accession>A0A099YWM6</accession>
<evidence type="ECO:0000313" key="2">
    <source>
        <dbReference type="Proteomes" id="UP000053641"/>
    </source>
</evidence>
<reference evidence="1 2" key="1">
    <citation type="submission" date="2014-06" db="EMBL/GenBank/DDBJ databases">
        <title>Genome evolution of avian class.</title>
        <authorList>
            <person name="Zhang G."/>
            <person name="Li C."/>
        </authorList>
    </citation>
    <scope>NUCLEOTIDE SEQUENCE [LARGE SCALE GENOMIC DNA]</scope>
    <source>
        <strain evidence="1">BGI_N309</strain>
    </source>
</reference>
<dbReference type="GO" id="GO:0005739">
    <property type="term" value="C:mitochondrion"/>
    <property type="evidence" value="ECO:0007669"/>
    <property type="project" value="TreeGrafter"/>
</dbReference>
<dbReference type="GO" id="GO:0006450">
    <property type="term" value="P:regulation of translational fidelity"/>
    <property type="evidence" value="ECO:0007669"/>
    <property type="project" value="InterPro"/>
</dbReference>
<dbReference type="STRING" id="94827.A0A099YWM6"/>
<gene>
    <name evidence="1" type="ORF">N309_13417</name>
</gene>
<keyword evidence="2" id="KW-1185">Reference proteome</keyword>
<dbReference type="GO" id="GO:0070681">
    <property type="term" value="P:glutaminyl-tRNAGln biosynthesis via transamidation"/>
    <property type="evidence" value="ECO:0007669"/>
    <property type="project" value="TreeGrafter"/>
</dbReference>
<dbReference type="HAMAP" id="MF_00122">
    <property type="entry name" value="GatC"/>
    <property type="match status" value="1"/>
</dbReference>
<feature type="non-terminal residue" evidence="1">
    <location>
        <position position="108"/>
    </location>
</feature>
<proteinExistence type="inferred from homology"/>
<dbReference type="GO" id="GO:0030956">
    <property type="term" value="C:glutamyl-tRNA(Gln) amidotransferase complex"/>
    <property type="evidence" value="ECO:0007669"/>
    <property type="project" value="TreeGrafter"/>
</dbReference>
<dbReference type="PANTHER" id="PTHR15004:SF0">
    <property type="entry name" value="GLUTAMYL-TRNA(GLN) AMIDOTRANSFERASE SUBUNIT C, MITOCHONDRIAL"/>
    <property type="match status" value="1"/>
</dbReference>
<dbReference type="InterPro" id="IPR003837">
    <property type="entry name" value="GatC"/>
</dbReference>
<protein>
    <recommendedName>
        <fullName evidence="3">GATC amidotransferase</fullName>
    </recommendedName>
</protein>
<dbReference type="NCBIfam" id="TIGR00135">
    <property type="entry name" value="gatC"/>
    <property type="match status" value="1"/>
</dbReference>
<organism evidence="1 2">
    <name type="scientific">Tinamus guttatus</name>
    <name type="common">White-throated tinamou</name>
    <dbReference type="NCBI Taxonomy" id="94827"/>
    <lineage>
        <taxon>Eukaryota</taxon>
        <taxon>Metazoa</taxon>
        <taxon>Chordata</taxon>
        <taxon>Craniata</taxon>
        <taxon>Vertebrata</taxon>
        <taxon>Euteleostomi</taxon>
        <taxon>Archelosauria</taxon>
        <taxon>Archosauria</taxon>
        <taxon>Dinosauria</taxon>
        <taxon>Saurischia</taxon>
        <taxon>Theropoda</taxon>
        <taxon>Coelurosauria</taxon>
        <taxon>Aves</taxon>
        <taxon>Palaeognathae</taxon>
        <taxon>Tinamiformes</taxon>
        <taxon>Tinamidae</taxon>
        <taxon>Tinamus</taxon>
    </lineage>
</organism>
<dbReference type="InterPro" id="IPR036113">
    <property type="entry name" value="Asp/Glu-ADT_sf_sub_c"/>
</dbReference>
<dbReference type="SUPFAM" id="SSF141000">
    <property type="entry name" value="Glu-tRNAGln amidotransferase C subunit"/>
    <property type="match status" value="1"/>
</dbReference>
<evidence type="ECO:0008006" key="3">
    <source>
        <dbReference type="Google" id="ProtNLM"/>
    </source>
</evidence>
<dbReference type="PANTHER" id="PTHR15004">
    <property type="entry name" value="GLUTAMYL-TRNA(GLN) AMIDOTRANSFERASE SUBUNIT C, MITOCHONDRIAL"/>
    <property type="match status" value="1"/>
</dbReference>
<dbReference type="GO" id="GO:0032543">
    <property type="term" value="P:mitochondrial translation"/>
    <property type="evidence" value="ECO:0007669"/>
    <property type="project" value="TreeGrafter"/>
</dbReference>
<dbReference type="EMBL" id="KL887195">
    <property type="protein sequence ID" value="KGL74609.1"/>
    <property type="molecule type" value="Genomic_DNA"/>
</dbReference>
<feature type="non-terminal residue" evidence="1">
    <location>
        <position position="1"/>
    </location>
</feature>
<dbReference type="Pfam" id="PF02686">
    <property type="entry name" value="GatC"/>
    <property type="match status" value="1"/>
</dbReference>
<sequence>EQVPAAVLEHLERLALVDFRDAEGVQRLREAVRFAERLHEVDTEGVEPMDSVLEDRCLYLREDDVTEGNCTKELLKNAREKIEEYFVAPPGNIPLPKLEERETFEQQS</sequence>
<evidence type="ECO:0000313" key="1">
    <source>
        <dbReference type="EMBL" id="KGL74609.1"/>
    </source>
</evidence>